<evidence type="ECO:0000313" key="2">
    <source>
        <dbReference type="Proteomes" id="UP001632038"/>
    </source>
</evidence>
<accession>A0ABD3BC31</accession>
<gene>
    <name evidence="1" type="ORF">CASFOL_040480</name>
</gene>
<reference evidence="2" key="1">
    <citation type="journal article" date="2024" name="IScience">
        <title>Strigolactones Initiate the Formation of Haustorium-like Structures in Castilleja.</title>
        <authorList>
            <person name="Buerger M."/>
            <person name="Peterson D."/>
            <person name="Chory J."/>
        </authorList>
    </citation>
    <scope>NUCLEOTIDE SEQUENCE [LARGE SCALE GENOMIC DNA]</scope>
</reference>
<evidence type="ECO:0000313" key="1">
    <source>
        <dbReference type="EMBL" id="KAL3614819.1"/>
    </source>
</evidence>
<proteinExistence type="predicted"/>
<sequence>MARNRYGFEYNAAAQVVKEAQFEEVVSEQELCTNELPGLFLLSYVCEA</sequence>
<name>A0ABD3BC31_9LAMI</name>
<dbReference type="Proteomes" id="UP001632038">
    <property type="component" value="Unassembled WGS sequence"/>
</dbReference>
<protein>
    <submittedName>
        <fullName evidence="1">Uncharacterized protein</fullName>
    </submittedName>
</protein>
<keyword evidence="2" id="KW-1185">Reference proteome</keyword>
<dbReference type="AlphaFoldDB" id="A0ABD3BC31"/>
<comment type="caution">
    <text evidence="1">The sequence shown here is derived from an EMBL/GenBank/DDBJ whole genome shotgun (WGS) entry which is preliminary data.</text>
</comment>
<organism evidence="1 2">
    <name type="scientific">Castilleja foliolosa</name>
    <dbReference type="NCBI Taxonomy" id="1961234"/>
    <lineage>
        <taxon>Eukaryota</taxon>
        <taxon>Viridiplantae</taxon>
        <taxon>Streptophyta</taxon>
        <taxon>Embryophyta</taxon>
        <taxon>Tracheophyta</taxon>
        <taxon>Spermatophyta</taxon>
        <taxon>Magnoliopsida</taxon>
        <taxon>eudicotyledons</taxon>
        <taxon>Gunneridae</taxon>
        <taxon>Pentapetalae</taxon>
        <taxon>asterids</taxon>
        <taxon>lamiids</taxon>
        <taxon>Lamiales</taxon>
        <taxon>Orobanchaceae</taxon>
        <taxon>Pedicularideae</taxon>
        <taxon>Castillejinae</taxon>
        <taxon>Castilleja</taxon>
    </lineage>
</organism>
<dbReference type="EMBL" id="JAVIJP010000100">
    <property type="protein sequence ID" value="KAL3614819.1"/>
    <property type="molecule type" value="Genomic_DNA"/>
</dbReference>